<dbReference type="PATRIC" id="fig|1339352.3.peg.410"/>
<dbReference type="RefSeq" id="WP_032952377.1">
    <property type="nucleotide sequence ID" value="NZ_JNHM01000005.1"/>
</dbReference>
<comment type="caution">
    <text evidence="2">The sequence shown here is derived from an EMBL/GenBank/DDBJ whole genome shotgun (WGS) entry which is preliminary data.</text>
</comment>
<sequence>MKTTILLGLLLTLTVSCKHHSNPVTTEENFHTQEANRLVAEARNLWLPPLDSTFFFNDSEHISINDKEIWAKLDSALAIDPTNIKVYVGRISYLSACKKYHEILSVLRQAEKQSTLNADLWSMKAMFEDYFGNSLTAQKNYRSADSAYAILIKEYATDSLRYAGSRINRALNMALMTDNIAILEEEVELTKKIFPKTWKGLDSSFYGKNKKDFFDKCFNVRKK</sequence>
<protein>
    <submittedName>
        <fullName evidence="2">Putative lipoprotein</fullName>
    </submittedName>
</protein>
<reference evidence="2 3" key="1">
    <citation type="submission" date="2014-04" db="EMBL/GenBank/DDBJ databases">
        <authorList>
            <person name="Sears C."/>
            <person name="Carroll K."/>
            <person name="Sack B.R."/>
            <person name="Qadri F."/>
            <person name="Myers L.L."/>
            <person name="Chung G.-T."/>
            <person name="Escheverria P."/>
            <person name="Fraser C.M."/>
            <person name="Sadzewicz L."/>
            <person name="Shefchek K.A."/>
            <person name="Tallon L."/>
            <person name="Das S.P."/>
            <person name="Daugherty S."/>
            <person name="Mongodin E.F."/>
        </authorList>
    </citation>
    <scope>NUCLEOTIDE SEQUENCE [LARGE SCALE GENOMIC DNA]</scope>
    <source>
        <strain evidence="2 3">3975 RP4</strain>
    </source>
</reference>
<evidence type="ECO:0000256" key="1">
    <source>
        <dbReference type="SAM" id="SignalP"/>
    </source>
</evidence>
<dbReference type="Proteomes" id="UP000027661">
    <property type="component" value="Unassembled WGS sequence"/>
</dbReference>
<accession>A0A069SPM5</accession>
<dbReference type="PROSITE" id="PS51257">
    <property type="entry name" value="PROKAR_LIPOPROTEIN"/>
    <property type="match status" value="1"/>
</dbReference>
<keyword evidence="1" id="KW-0732">Signal</keyword>
<feature type="signal peptide" evidence="1">
    <location>
        <begin position="1"/>
        <end position="21"/>
    </location>
</feature>
<dbReference type="Gene3D" id="1.25.40.10">
    <property type="entry name" value="Tetratricopeptide repeat domain"/>
    <property type="match status" value="1"/>
</dbReference>
<evidence type="ECO:0000313" key="2">
    <source>
        <dbReference type="EMBL" id="KDS56349.1"/>
    </source>
</evidence>
<keyword evidence="2" id="KW-0449">Lipoprotein</keyword>
<gene>
    <name evidence="2" type="ORF">M099_0420</name>
</gene>
<dbReference type="AlphaFoldDB" id="A0A069SPM5"/>
<dbReference type="InterPro" id="IPR011990">
    <property type="entry name" value="TPR-like_helical_dom_sf"/>
</dbReference>
<proteinExistence type="predicted"/>
<feature type="chain" id="PRO_5001669924" evidence="1">
    <location>
        <begin position="22"/>
        <end position="223"/>
    </location>
</feature>
<dbReference type="EMBL" id="JNHM01000005">
    <property type="protein sequence ID" value="KDS56349.1"/>
    <property type="molecule type" value="Genomic_DNA"/>
</dbReference>
<organism evidence="2 3">
    <name type="scientific">Phocaeicola vulgatus str. 3975 RP4</name>
    <dbReference type="NCBI Taxonomy" id="1339352"/>
    <lineage>
        <taxon>Bacteria</taxon>
        <taxon>Pseudomonadati</taxon>
        <taxon>Bacteroidota</taxon>
        <taxon>Bacteroidia</taxon>
        <taxon>Bacteroidales</taxon>
        <taxon>Bacteroidaceae</taxon>
        <taxon>Phocaeicola</taxon>
    </lineage>
</organism>
<evidence type="ECO:0000313" key="3">
    <source>
        <dbReference type="Proteomes" id="UP000027661"/>
    </source>
</evidence>
<name>A0A069SPM5_PHOVU</name>